<comment type="caution">
    <text evidence="2">The sequence shown here is derived from an EMBL/GenBank/DDBJ whole genome shotgun (WGS) entry which is preliminary data.</text>
</comment>
<evidence type="ECO:0000259" key="1">
    <source>
        <dbReference type="Pfam" id="PF25794"/>
    </source>
</evidence>
<dbReference type="InterPro" id="IPR052957">
    <property type="entry name" value="Auxin_embryo_med"/>
</dbReference>
<dbReference type="Gene3D" id="3.30.565.10">
    <property type="entry name" value="Histidine kinase-like ATPase, C-terminal domain"/>
    <property type="match status" value="1"/>
</dbReference>
<feature type="non-terminal residue" evidence="2">
    <location>
        <position position="451"/>
    </location>
</feature>
<proteinExistence type="predicted"/>
<keyword evidence="3" id="KW-1185">Reference proteome</keyword>
<dbReference type="NCBIfam" id="NF047352">
    <property type="entry name" value="P_loop_sacsin"/>
    <property type="match status" value="1"/>
</dbReference>
<dbReference type="OMA" id="IGEHFHR"/>
<organism evidence="2 3">
    <name type="scientific">Taxus chinensis</name>
    <name type="common">Chinese yew</name>
    <name type="synonym">Taxus wallichiana var. chinensis</name>
    <dbReference type="NCBI Taxonomy" id="29808"/>
    <lineage>
        <taxon>Eukaryota</taxon>
        <taxon>Viridiplantae</taxon>
        <taxon>Streptophyta</taxon>
        <taxon>Embryophyta</taxon>
        <taxon>Tracheophyta</taxon>
        <taxon>Spermatophyta</taxon>
        <taxon>Pinopsida</taxon>
        <taxon>Pinidae</taxon>
        <taxon>Conifers II</taxon>
        <taxon>Cupressales</taxon>
        <taxon>Taxaceae</taxon>
        <taxon>Taxus</taxon>
    </lineage>
</organism>
<sequence>MTTPREHIEEIRRVKFSIGGEENPLTEDLHHAVKHLSAELYTKDVHFLMELIQNAEDNEYPPDVEPTLEFVVTTRDITGVGAPATLLVFNNEKGFSSKNIESLCSVGRSTKKGKRQGGYIGEKGIGFKSVFLVTSQPYIFSNGYKIRFSEIPPSGVKIGYIVPEWIDGQPNIEDIRKTFPVKQRIGVEGRKDIANWVITLAFPRDERVTTSNRVGAGIYAFLPTEMVTGFPFIIQADFLLTSSRESIIWDNKWNQGILDCVPSAFCAAFLSLVKSVRSAPPSARSYCFRYLPISSPSYPQLRRIRKEIQAKLMTEEVILCEPENAYCTPIQARRIDPAFRNILHKATEEGLEKPSALWSTGTFIIYSCMDNSPSLDFLGVAYVTDDWYSSCIQSIPGWLADFSEDLYVQLLCFVADHWNRGVPNSLKQFPLFKFDNCPYGVSWASLSDIFF</sequence>
<protein>
    <recommendedName>
        <fullName evidence="1">Sacsin/Nov domain-containing protein</fullName>
    </recommendedName>
</protein>
<dbReference type="SUPFAM" id="SSF55874">
    <property type="entry name" value="ATPase domain of HSP90 chaperone/DNA topoisomerase II/histidine kinase"/>
    <property type="match status" value="1"/>
</dbReference>
<dbReference type="Pfam" id="PF25794">
    <property type="entry name" value="SACS"/>
    <property type="match status" value="1"/>
</dbReference>
<evidence type="ECO:0000313" key="2">
    <source>
        <dbReference type="EMBL" id="KAH9292818.1"/>
    </source>
</evidence>
<accession>A0AA38CAT1</accession>
<evidence type="ECO:0000313" key="3">
    <source>
        <dbReference type="Proteomes" id="UP000824469"/>
    </source>
</evidence>
<dbReference type="InterPro" id="IPR058210">
    <property type="entry name" value="SACS/Nov_dom"/>
</dbReference>
<dbReference type="InterPro" id="IPR036890">
    <property type="entry name" value="HATPase_C_sf"/>
</dbReference>
<dbReference type="Proteomes" id="UP000824469">
    <property type="component" value="Unassembled WGS sequence"/>
</dbReference>
<dbReference type="EMBL" id="JAHRHJ020002231">
    <property type="protein sequence ID" value="KAH9292818.1"/>
    <property type="molecule type" value="Genomic_DNA"/>
</dbReference>
<gene>
    <name evidence="2" type="ORF">KI387_041993</name>
</gene>
<reference evidence="2 3" key="1">
    <citation type="journal article" date="2021" name="Nat. Plants">
        <title>The Taxus genome provides insights into paclitaxel biosynthesis.</title>
        <authorList>
            <person name="Xiong X."/>
            <person name="Gou J."/>
            <person name="Liao Q."/>
            <person name="Li Y."/>
            <person name="Zhou Q."/>
            <person name="Bi G."/>
            <person name="Li C."/>
            <person name="Du R."/>
            <person name="Wang X."/>
            <person name="Sun T."/>
            <person name="Guo L."/>
            <person name="Liang H."/>
            <person name="Lu P."/>
            <person name="Wu Y."/>
            <person name="Zhang Z."/>
            <person name="Ro D.K."/>
            <person name="Shang Y."/>
            <person name="Huang S."/>
            <person name="Yan J."/>
        </authorList>
    </citation>
    <scope>NUCLEOTIDE SEQUENCE [LARGE SCALE GENOMIC DNA]</scope>
    <source>
        <strain evidence="2">Ta-2019</strain>
    </source>
</reference>
<dbReference type="PANTHER" id="PTHR32387">
    <property type="entry name" value="WU:FJ29H11"/>
    <property type="match status" value="1"/>
</dbReference>
<feature type="domain" description="Sacsin/Nov" evidence="1">
    <location>
        <begin position="27"/>
        <end position="143"/>
    </location>
</feature>
<dbReference type="PANTHER" id="PTHR32387:SF11">
    <property type="entry name" value="PROTEIN NO VEIN C-TERMINAL DOMAIN-CONTAINING PROTEIN"/>
    <property type="match status" value="1"/>
</dbReference>
<dbReference type="AlphaFoldDB" id="A0AA38CAT1"/>
<name>A0AA38CAT1_TAXCH</name>